<dbReference type="EMBL" id="JAKKPZ010000007">
    <property type="protein sequence ID" value="KAI1718800.1"/>
    <property type="molecule type" value="Genomic_DNA"/>
</dbReference>
<protein>
    <submittedName>
        <fullName evidence="5">Uncharacterized protein</fullName>
    </submittedName>
</protein>
<evidence type="ECO:0000256" key="2">
    <source>
        <dbReference type="ARBA" id="ARBA00022737"/>
    </source>
</evidence>
<keyword evidence="2" id="KW-0677">Repeat</keyword>
<name>A0AAD4NB88_9BILA</name>
<keyword evidence="4" id="KW-0496">Mitochondrion</keyword>
<dbReference type="InterPro" id="IPR037387">
    <property type="entry name" value="PTCD3"/>
</dbReference>
<reference evidence="5" key="1">
    <citation type="submission" date="2022-01" db="EMBL/GenBank/DDBJ databases">
        <title>Genome Sequence Resource for Two Populations of Ditylenchus destructor, the Migratory Endoparasitic Phytonematode.</title>
        <authorList>
            <person name="Zhang H."/>
            <person name="Lin R."/>
            <person name="Xie B."/>
        </authorList>
    </citation>
    <scope>NUCLEOTIDE SEQUENCE</scope>
    <source>
        <strain evidence="5">BazhouSP</strain>
    </source>
</reference>
<proteinExistence type="predicted"/>
<dbReference type="InterPro" id="IPR011990">
    <property type="entry name" value="TPR-like_helical_dom_sf"/>
</dbReference>
<dbReference type="GO" id="GO:0019843">
    <property type="term" value="F:rRNA binding"/>
    <property type="evidence" value="ECO:0007669"/>
    <property type="project" value="InterPro"/>
</dbReference>
<dbReference type="PANTHER" id="PTHR16276:SF1">
    <property type="entry name" value="SMALL RIBOSOMAL SUBUNIT PROTEIN MS39"/>
    <property type="match status" value="1"/>
</dbReference>
<dbReference type="AlphaFoldDB" id="A0AAD4NB88"/>
<evidence type="ECO:0000256" key="1">
    <source>
        <dbReference type="ARBA" id="ARBA00004173"/>
    </source>
</evidence>
<dbReference type="GO" id="GO:0043024">
    <property type="term" value="F:ribosomal small subunit binding"/>
    <property type="evidence" value="ECO:0007669"/>
    <property type="project" value="InterPro"/>
</dbReference>
<dbReference type="GO" id="GO:0032543">
    <property type="term" value="P:mitochondrial translation"/>
    <property type="evidence" value="ECO:0007669"/>
    <property type="project" value="InterPro"/>
</dbReference>
<evidence type="ECO:0000256" key="4">
    <source>
        <dbReference type="ARBA" id="ARBA00023128"/>
    </source>
</evidence>
<dbReference type="GO" id="GO:0005739">
    <property type="term" value="C:mitochondrion"/>
    <property type="evidence" value="ECO:0007669"/>
    <property type="project" value="UniProtKB-SubCell"/>
</dbReference>
<dbReference type="Proteomes" id="UP001201812">
    <property type="component" value="Unassembled WGS sequence"/>
</dbReference>
<keyword evidence="6" id="KW-1185">Reference proteome</keyword>
<evidence type="ECO:0000256" key="3">
    <source>
        <dbReference type="ARBA" id="ARBA00022946"/>
    </source>
</evidence>
<dbReference type="Pfam" id="PF22330">
    <property type="entry name" value="Rib_mS39_PPR"/>
    <property type="match status" value="1"/>
</dbReference>
<keyword evidence="3" id="KW-0809">Transit peptide</keyword>
<dbReference type="Gene3D" id="1.25.40.10">
    <property type="entry name" value="Tetratricopeptide repeat domain"/>
    <property type="match status" value="1"/>
</dbReference>
<organism evidence="5 6">
    <name type="scientific">Ditylenchus destructor</name>
    <dbReference type="NCBI Taxonomy" id="166010"/>
    <lineage>
        <taxon>Eukaryota</taxon>
        <taxon>Metazoa</taxon>
        <taxon>Ecdysozoa</taxon>
        <taxon>Nematoda</taxon>
        <taxon>Chromadorea</taxon>
        <taxon>Rhabditida</taxon>
        <taxon>Tylenchina</taxon>
        <taxon>Tylenchomorpha</taxon>
        <taxon>Sphaerularioidea</taxon>
        <taxon>Anguinidae</taxon>
        <taxon>Anguininae</taxon>
        <taxon>Ditylenchus</taxon>
    </lineage>
</organism>
<dbReference type="PANTHER" id="PTHR16276">
    <property type="entry name" value="PENTATRICOPEPTIDE REPEAT DOMAIN-CONTAINING PROTEIN 3"/>
    <property type="match status" value="1"/>
</dbReference>
<accession>A0AAD4NB88</accession>
<evidence type="ECO:0000313" key="6">
    <source>
        <dbReference type="Proteomes" id="UP001201812"/>
    </source>
</evidence>
<comment type="subcellular location">
    <subcellularLocation>
        <location evidence="1">Mitochondrion</location>
    </subcellularLocation>
</comment>
<sequence length="431" mass="50019">MNTVGRKSSHLYKLLTVEARSRKWNSTMKLPFKIPEPIERSPTALLEALADTVGTDPTAPPPGIIDDPATISSYFKRKDYYLTREYGRRAARKLIEEWPTLFMFDRDYPRLPAFRPQKPLDPAVVEPNVKNLRKMLAGKHIEDAITLFKRIEEQSVEVPKELEHQLFVLACYYNGQDVPMREKEWPGMRSFYESEPQIRQEDGIVDEFFFLDRLDKTEHVYSAMICNFCKYDSGSKDNENISLKKAKELFKEMLEKELTPTLEVFNYFLLHKLPVDDEDFDYSATLKLMDKLGIKPDVETFTNVLGCIPMTLPIEERMRLAQSLYAEMANCGIEPDLTFYSKLLKIPYDPDFSADLPSSKERDISINLLNEILTKFEGRESSIKYSRKTDEIFFLTAMFVAKKGKNIHMAQRLEKLHSHKNNKASSLSMKQ</sequence>
<dbReference type="InterPro" id="IPR055063">
    <property type="entry name" value="Rib_mS39_PPR"/>
</dbReference>
<evidence type="ECO:0000313" key="5">
    <source>
        <dbReference type="EMBL" id="KAI1718800.1"/>
    </source>
</evidence>
<comment type="caution">
    <text evidence="5">The sequence shown here is derived from an EMBL/GenBank/DDBJ whole genome shotgun (WGS) entry which is preliminary data.</text>
</comment>
<gene>
    <name evidence="5" type="ORF">DdX_05908</name>
</gene>